<proteinExistence type="predicted"/>
<evidence type="ECO:0000313" key="2">
    <source>
        <dbReference type="Proteomes" id="UP000321103"/>
    </source>
</evidence>
<comment type="caution">
    <text evidence="1">The sequence shown here is derived from an EMBL/GenBank/DDBJ whole genome shotgun (WGS) entry which is preliminary data.</text>
</comment>
<sequence>MVIELNGLLNAGLYASDPVLVVQALVARPGAVRALDVWSHTWVA</sequence>
<dbReference type="AlphaFoldDB" id="A0A512IFG9"/>
<keyword evidence="2" id="KW-1185">Reference proteome</keyword>
<accession>A0A512IFG9</accession>
<name>A0A512IFG9_9MICC</name>
<protein>
    <submittedName>
        <fullName evidence="1">Uncharacterized protein</fullName>
    </submittedName>
</protein>
<reference evidence="1 2" key="1">
    <citation type="submission" date="2019-07" db="EMBL/GenBank/DDBJ databases">
        <title>Whole genome shotgun sequence of Kocuria turfanensis NBRC 107627.</title>
        <authorList>
            <person name="Hosoyama A."/>
            <person name="Uohara A."/>
            <person name="Ohji S."/>
            <person name="Ichikawa N."/>
        </authorList>
    </citation>
    <scope>NUCLEOTIDE SEQUENCE [LARGE SCALE GENOMIC DNA]</scope>
    <source>
        <strain evidence="1 2">NBRC 107627</strain>
    </source>
</reference>
<gene>
    <name evidence="1" type="ORF">KTU01_25300</name>
</gene>
<organism evidence="1 2">
    <name type="scientific">Kocuria turfanensis</name>
    <dbReference type="NCBI Taxonomy" id="388357"/>
    <lineage>
        <taxon>Bacteria</taxon>
        <taxon>Bacillati</taxon>
        <taxon>Actinomycetota</taxon>
        <taxon>Actinomycetes</taxon>
        <taxon>Micrococcales</taxon>
        <taxon>Micrococcaceae</taxon>
        <taxon>Kocuria</taxon>
    </lineage>
</organism>
<dbReference type="Proteomes" id="UP000321103">
    <property type="component" value="Unassembled WGS sequence"/>
</dbReference>
<evidence type="ECO:0000313" key="1">
    <source>
        <dbReference type="EMBL" id="GEO96407.1"/>
    </source>
</evidence>
<dbReference type="EMBL" id="BJZS01000087">
    <property type="protein sequence ID" value="GEO96407.1"/>
    <property type="molecule type" value="Genomic_DNA"/>
</dbReference>